<keyword evidence="3 5" id="KW-0479">Metal-binding</keyword>
<proteinExistence type="inferred from homology"/>
<evidence type="ECO:0000256" key="5">
    <source>
        <dbReference type="HAMAP-Rule" id="MF_03174"/>
    </source>
</evidence>
<dbReference type="InterPro" id="IPR036005">
    <property type="entry name" value="Creatinase/aminopeptidase-like"/>
</dbReference>
<feature type="binding site" evidence="5">
    <location>
        <position position="143"/>
    </location>
    <ligand>
        <name>a divalent metal cation</name>
        <dbReference type="ChEBI" id="CHEBI:60240"/>
        <label>2</label>
        <note>catalytic</note>
    </ligand>
</feature>
<name>A0A0C3SBV4_PHLG1</name>
<dbReference type="InterPro" id="IPR000994">
    <property type="entry name" value="Pept_M24"/>
</dbReference>
<dbReference type="GO" id="GO:0046872">
    <property type="term" value="F:metal ion binding"/>
    <property type="evidence" value="ECO:0007669"/>
    <property type="project" value="UniProtKB-UniRule"/>
</dbReference>
<evidence type="ECO:0000256" key="4">
    <source>
        <dbReference type="ARBA" id="ARBA00022801"/>
    </source>
</evidence>
<dbReference type="PANTHER" id="PTHR43330">
    <property type="entry name" value="METHIONINE AMINOPEPTIDASE"/>
    <property type="match status" value="1"/>
</dbReference>
<evidence type="ECO:0000256" key="1">
    <source>
        <dbReference type="ARBA" id="ARBA00022438"/>
    </source>
</evidence>
<comment type="cofactor">
    <cofactor evidence="5">
        <name>Co(2+)</name>
        <dbReference type="ChEBI" id="CHEBI:48828"/>
    </cofactor>
    <cofactor evidence="5">
        <name>Zn(2+)</name>
        <dbReference type="ChEBI" id="CHEBI:29105"/>
    </cofactor>
    <cofactor evidence="5">
        <name>Mn(2+)</name>
        <dbReference type="ChEBI" id="CHEBI:29035"/>
    </cofactor>
    <cofactor evidence="5">
        <name>Fe(2+)</name>
        <dbReference type="ChEBI" id="CHEBI:29033"/>
    </cofactor>
    <text evidence="5">Binds 2 divalent metal cations per subunit. Has a high-affinity and a low affinity metal-binding site. The true nature of the physiological cofactor is under debate. The enzyme is active with cobalt, zinc, manganese or divalent iron ions. Most likely, methionine aminopeptidases function as mononuclear Fe(2+)-metalloproteases under physiological conditions, and the catalytically relevant metal-binding site has been assigned to the histidine-containing high-affinity site.</text>
</comment>
<feature type="domain" description="Peptidase M24" evidence="7">
    <location>
        <begin position="6"/>
        <end position="214"/>
    </location>
</feature>
<dbReference type="EC" id="3.4.11.18" evidence="6"/>
<evidence type="ECO:0000313" key="8">
    <source>
        <dbReference type="EMBL" id="KIP10357.1"/>
    </source>
</evidence>
<feature type="binding site" evidence="5">
    <location>
        <position position="207"/>
    </location>
    <ligand>
        <name>a divalent metal cation</name>
        <dbReference type="ChEBI" id="CHEBI:60240"/>
        <label>1</label>
    </ligand>
</feature>
<dbReference type="AlphaFoldDB" id="A0A0C3SBV4"/>
<dbReference type="InterPro" id="IPR001714">
    <property type="entry name" value="Pept_M24_MAP"/>
</dbReference>
<dbReference type="CDD" id="cd01086">
    <property type="entry name" value="MetAP1"/>
    <property type="match status" value="1"/>
</dbReference>
<gene>
    <name evidence="8" type="ORF">PHLGIDRAFT_85083</name>
</gene>
<dbReference type="GO" id="GO:0006508">
    <property type="term" value="P:proteolysis"/>
    <property type="evidence" value="ECO:0007669"/>
    <property type="project" value="UniProtKB-KW"/>
</dbReference>
<dbReference type="PANTHER" id="PTHR43330:SF8">
    <property type="entry name" value="METHIONINE AMINOPEPTIDASE 1D, MITOCHONDRIAL"/>
    <property type="match status" value="1"/>
</dbReference>
<keyword evidence="1 5" id="KW-0031">Aminopeptidase</keyword>
<comment type="function">
    <text evidence="6">Cotranslationally removes the N-terminal methionine from nascent proteins. The N-terminal methionine is often cleaved when the second residue in the primary sequence is small and uncharged (Met-Ala-, Cys, Gly, Pro, Ser, Thr, or Val).</text>
</comment>
<reference evidence="8 9" key="1">
    <citation type="journal article" date="2014" name="PLoS Genet.">
        <title>Analysis of the Phlebiopsis gigantea genome, transcriptome and secretome provides insight into its pioneer colonization strategies of wood.</title>
        <authorList>
            <person name="Hori C."/>
            <person name="Ishida T."/>
            <person name="Igarashi K."/>
            <person name="Samejima M."/>
            <person name="Suzuki H."/>
            <person name="Master E."/>
            <person name="Ferreira P."/>
            <person name="Ruiz-Duenas F.J."/>
            <person name="Held B."/>
            <person name="Canessa P."/>
            <person name="Larrondo L.F."/>
            <person name="Schmoll M."/>
            <person name="Druzhinina I.S."/>
            <person name="Kubicek C.P."/>
            <person name="Gaskell J.A."/>
            <person name="Kersten P."/>
            <person name="St John F."/>
            <person name="Glasner J."/>
            <person name="Sabat G."/>
            <person name="Splinter BonDurant S."/>
            <person name="Syed K."/>
            <person name="Yadav J."/>
            <person name="Mgbeahuruike A.C."/>
            <person name="Kovalchuk A."/>
            <person name="Asiegbu F.O."/>
            <person name="Lackner G."/>
            <person name="Hoffmeister D."/>
            <person name="Rencoret J."/>
            <person name="Gutierrez A."/>
            <person name="Sun H."/>
            <person name="Lindquist E."/>
            <person name="Barry K."/>
            <person name="Riley R."/>
            <person name="Grigoriev I.V."/>
            <person name="Henrissat B."/>
            <person name="Kues U."/>
            <person name="Berka R.M."/>
            <person name="Martinez A.T."/>
            <person name="Covert S.F."/>
            <person name="Blanchette R.A."/>
            <person name="Cullen D."/>
        </authorList>
    </citation>
    <scope>NUCLEOTIDE SEQUENCE [LARGE SCALE GENOMIC DNA]</scope>
    <source>
        <strain evidence="8 9">11061_1 CR5-6</strain>
    </source>
</reference>
<feature type="binding site" evidence="5">
    <location>
        <position position="150"/>
    </location>
    <ligand>
        <name>substrate</name>
    </ligand>
</feature>
<protein>
    <recommendedName>
        <fullName evidence="6">Methionine aminopeptidase</fullName>
        <ecNumber evidence="6">3.4.11.18</ecNumber>
    </recommendedName>
</protein>
<sequence>MAGTLVVKGVTTDAIDARVHDYIIANGAYPSPLHYSGFPKSCCTSVNNVIVHGIPDTRPLRDGDIVNIDITVYLDGYHGDTSKTFLVGNVDKIGRDLVQVTEEAVEAGIRVCKPGQPFQQIAKAIHEVLKDKDYTVCPGFTGHGIGTVFHRPPYICHDRNGEPGVMLPGHCFTIEPAIIKGSNGDFMTFGDNWTTSSTNWARAAQAEHMVLITETGADVLTRD</sequence>
<feature type="binding site" evidence="5">
    <location>
        <position position="80"/>
    </location>
    <ligand>
        <name>a divalent metal cation</name>
        <dbReference type="ChEBI" id="CHEBI:60240"/>
        <label>1</label>
    </ligand>
</feature>
<dbReference type="Gene3D" id="3.90.230.10">
    <property type="entry name" value="Creatinase/methionine aminopeptidase superfamily"/>
    <property type="match status" value="1"/>
</dbReference>
<dbReference type="STRING" id="745531.A0A0C3SBV4"/>
<comment type="similarity">
    <text evidence="5">Belongs to the peptidase M24A family. Methionine aminopeptidase type 1 subfamily.</text>
</comment>
<dbReference type="Pfam" id="PF00557">
    <property type="entry name" value="Peptidase_M24"/>
    <property type="match status" value="1"/>
</dbReference>
<keyword evidence="4 5" id="KW-0378">Hydrolase</keyword>
<evidence type="ECO:0000313" key="9">
    <source>
        <dbReference type="Proteomes" id="UP000053257"/>
    </source>
</evidence>
<feature type="binding site" evidence="5">
    <location>
        <position position="80"/>
    </location>
    <ligand>
        <name>a divalent metal cation</name>
        <dbReference type="ChEBI" id="CHEBI:60240"/>
        <label>2</label>
        <note>catalytic</note>
    </ligand>
</feature>
<dbReference type="InterPro" id="IPR002467">
    <property type="entry name" value="Pept_M24A_MAP1"/>
</dbReference>
<dbReference type="NCBIfam" id="TIGR00500">
    <property type="entry name" value="met_pdase_I"/>
    <property type="match status" value="1"/>
</dbReference>
<feature type="binding site" evidence="5">
    <location>
        <position position="175"/>
    </location>
    <ligand>
        <name>a divalent metal cation</name>
        <dbReference type="ChEBI" id="CHEBI:60240"/>
        <label>2</label>
        <note>catalytic</note>
    </ligand>
</feature>
<dbReference type="HOGENOM" id="CLU_015857_0_0_1"/>
<evidence type="ECO:0000259" key="7">
    <source>
        <dbReference type="Pfam" id="PF00557"/>
    </source>
</evidence>
<evidence type="ECO:0000256" key="6">
    <source>
        <dbReference type="RuleBase" id="RU003653"/>
    </source>
</evidence>
<dbReference type="EMBL" id="KN840455">
    <property type="protein sequence ID" value="KIP10357.1"/>
    <property type="molecule type" value="Genomic_DNA"/>
</dbReference>
<feature type="binding site" evidence="5">
    <location>
        <position position="52"/>
    </location>
    <ligand>
        <name>substrate</name>
    </ligand>
</feature>
<dbReference type="HAMAP" id="MF_01974">
    <property type="entry name" value="MetAP_1"/>
    <property type="match status" value="1"/>
</dbReference>
<dbReference type="OrthoDB" id="3209743at2759"/>
<keyword evidence="9" id="KW-1185">Reference proteome</keyword>
<feature type="binding site" evidence="5">
    <location>
        <position position="207"/>
    </location>
    <ligand>
        <name>a divalent metal cation</name>
        <dbReference type="ChEBI" id="CHEBI:60240"/>
        <label>2</label>
        <note>catalytic</note>
    </ligand>
</feature>
<dbReference type="SUPFAM" id="SSF55920">
    <property type="entry name" value="Creatinase/aminopeptidase"/>
    <property type="match status" value="1"/>
</dbReference>
<dbReference type="Proteomes" id="UP000053257">
    <property type="component" value="Unassembled WGS sequence"/>
</dbReference>
<keyword evidence="2 5" id="KW-0645">Protease</keyword>
<evidence type="ECO:0000256" key="2">
    <source>
        <dbReference type="ARBA" id="ARBA00022670"/>
    </source>
</evidence>
<evidence type="ECO:0000256" key="3">
    <source>
        <dbReference type="ARBA" id="ARBA00022723"/>
    </source>
</evidence>
<dbReference type="PRINTS" id="PR00599">
    <property type="entry name" value="MAPEPTIDASE"/>
</dbReference>
<comment type="catalytic activity">
    <reaction evidence="5 6">
        <text>Release of N-terminal amino acids, preferentially methionine, from peptides and arylamides.</text>
        <dbReference type="EC" id="3.4.11.18"/>
    </reaction>
</comment>
<accession>A0A0C3SBV4</accession>
<feature type="binding site" evidence="5">
    <location>
        <position position="69"/>
    </location>
    <ligand>
        <name>a divalent metal cation</name>
        <dbReference type="ChEBI" id="CHEBI:60240"/>
        <label>1</label>
    </ligand>
</feature>
<organism evidence="8 9">
    <name type="scientific">Phlebiopsis gigantea (strain 11061_1 CR5-6)</name>
    <name type="common">White-rot fungus</name>
    <name type="synonym">Peniophora gigantea</name>
    <dbReference type="NCBI Taxonomy" id="745531"/>
    <lineage>
        <taxon>Eukaryota</taxon>
        <taxon>Fungi</taxon>
        <taxon>Dikarya</taxon>
        <taxon>Basidiomycota</taxon>
        <taxon>Agaricomycotina</taxon>
        <taxon>Agaricomycetes</taxon>
        <taxon>Polyporales</taxon>
        <taxon>Phanerochaetaceae</taxon>
        <taxon>Phlebiopsis</taxon>
    </lineage>
</organism>
<dbReference type="GO" id="GO:0070006">
    <property type="term" value="F:metalloaminopeptidase activity"/>
    <property type="evidence" value="ECO:0007669"/>
    <property type="project" value="UniProtKB-UniRule"/>
</dbReference>
<dbReference type="GO" id="GO:0004239">
    <property type="term" value="F:initiator methionyl aminopeptidase activity"/>
    <property type="evidence" value="ECO:0007669"/>
    <property type="project" value="UniProtKB-UniRule"/>
</dbReference>